<dbReference type="Proteomes" id="UP001333110">
    <property type="component" value="Unassembled WGS sequence"/>
</dbReference>
<sequence>MVPVYQGSVISSLLGAHGTLLAHVPFAVCRDPKAPFSRAVPSQSVPCLICTRILWQLKNSGVPIFQCLQASLTLYVVALPSGENPRQETKAAYYLQYTSYDEQTTIVVTTDVAASRGGDERGLLSLAFHPNYKKNGKLYVSYTTNQERCAVDRHPTDININLTILCSDSNGKNRSSARILQIIKGKDYESPTEWLRLEGSSGGHLVQPPCSSGATYSQLPRTMSRQLLNISKDGDSTTSLGNLCQGSVTLIIRLLRAPSNLTLNVSRDGASATSSPGNLCQCLTTLIVNNFFLKSSLNLPSLSLKPLLLVLSQQALLKSLSQSFLQAPFKYWEAAAEQPQLSQPVFIGEVLQPSDHFHGPPLDLLQQLHVLLVLRAPELDAVLQGTVGLLGCERTLSAHIQLSVHQYTKSFSAGLLLITSSPSLCRTLHLALLNLMRFTQAHFSSLSRSLWMTSRPSGMSTAPLCLVLSENLLRVHLISLSMSLMKILNSTGPTVDCYPLDVTIQPIPYPLNSPPIKSVSLQFREKDVVPQVVTNLIFPYSGRGFTPLVPNMLSIDSGRVTCPCFHCLCSYLLLFSLTSMSPLIHAGLFPSLPDFLHLGTESSCALWKASLKICQLCSAPLSLRAVSQGVLLTNSLKSWKFAFLKFRVLTILLTCAISLRTVNSTNA</sequence>
<dbReference type="SUPFAM" id="SSF50952">
    <property type="entry name" value="Soluble quinoprotein glucose dehydrogenase"/>
    <property type="match status" value="1"/>
</dbReference>
<comment type="caution">
    <text evidence="1">The sequence shown here is derived from an EMBL/GenBank/DDBJ whole genome shotgun (WGS) entry which is preliminary data.</text>
</comment>
<dbReference type="PANTHER" id="PTHR19328">
    <property type="entry name" value="HEDGEHOG-INTERACTING PROTEIN"/>
    <property type="match status" value="1"/>
</dbReference>
<dbReference type="EMBL" id="JAUNZN010000007">
    <property type="protein sequence ID" value="KAK4818676.1"/>
    <property type="molecule type" value="Genomic_DNA"/>
</dbReference>
<name>A0AAN7NVE5_MYCAM</name>
<dbReference type="InterPro" id="IPR011041">
    <property type="entry name" value="Quinoprot_gluc/sorb_DH_b-prop"/>
</dbReference>
<evidence type="ECO:0000313" key="2">
    <source>
        <dbReference type="Proteomes" id="UP001333110"/>
    </source>
</evidence>
<dbReference type="PANTHER" id="PTHR19328:SF27">
    <property type="entry name" value="HEDGEHOG-INTERACTING PROTEIN"/>
    <property type="match status" value="1"/>
</dbReference>
<dbReference type="AlphaFoldDB" id="A0AAN7NVE5"/>
<protein>
    <submittedName>
        <fullName evidence="1">Uncharacterized protein</fullName>
    </submittedName>
</protein>
<proteinExistence type="predicted"/>
<evidence type="ECO:0000313" key="1">
    <source>
        <dbReference type="EMBL" id="KAK4818676.1"/>
    </source>
</evidence>
<keyword evidence="2" id="KW-1185">Reference proteome</keyword>
<gene>
    <name evidence="1" type="ORF">QYF61_017421</name>
</gene>
<dbReference type="InterPro" id="IPR011042">
    <property type="entry name" value="6-blade_b-propeller_TolB-like"/>
</dbReference>
<dbReference type="Gene3D" id="2.120.10.30">
    <property type="entry name" value="TolB, C-terminal domain"/>
    <property type="match status" value="1"/>
</dbReference>
<reference evidence="1 2" key="1">
    <citation type="journal article" date="2023" name="J. Hered.">
        <title>Chromosome-level genome of the wood stork (Mycteria americana) provides insight into avian chromosome evolution.</title>
        <authorList>
            <person name="Flamio R. Jr."/>
            <person name="Ramstad K.M."/>
        </authorList>
    </citation>
    <scope>NUCLEOTIDE SEQUENCE [LARGE SCALE GENOMIC DNA]</scope>
    <source>
        <strain evidence="1">JAX WOST 10</strain>
    </source>
</reference>
<accession>A0AAN7NVE5</accession>
<organism evidence="1 2">
    <name type="scientific">Mycteria americana</name>
    <name type="common">Wood stork</name>
    <dbReference type="NCBI Taxonomy" id="33587"/>
    <lineage>
        <taxon>Eukaryota</taxon>
        <taxon>Metazoa</taxon>
        <taxon>Chordata</taxon>
        <taxon>Craniata</taxon>
        <taxon>Vertebrata</taxon>
        <taxon>Euteleostomi</taxon>
        <taxon>Archelosauria</taxon>
        <taxon>Archosauria</taxon>
        <taxon>Dinosauria</taxon>
        <taxon>Saurischia</taxon>
        <taxon>Theropoda</taxon>
        <taxon>Coelurosauria</taxon>
        <taxon>Aves</taxon>
        <taxon>Neognathae</taxon>
        <taxon>Neoaves</taxon>
        <taxon>Aequornithes</taxon>
        <taxon>Ciconiiformes</taxon>
        <taxon>Ciconiidae</taxon>
        <taxon>Mycteria</taxon>
    </lineage>
</organism>